<sequence>MHLSKNTRNTFEITSSPHGKGYLHITDSGIYFESLIYGRVFSLDFDTITRYGIQGRQFRIDWIINDTKLYYVLTAPSPKRILASYQRTNEEYARSVQK</sequence>
<dbReference type="AlphaFoldDB" id="A0A812EY89"/>
<name>A0A812EY89_9ARCH</name>
<proteinExistence type="predicted"/>
<dbReference type="EMBL" id="CAJNAQ010000005">
    <property type="protein sequence ID" value="CAE6492595.1"/>
    <property type="molecule type" value="Genomic_DNA"/>
</dbReference>
<protein>
    <recommendedName>
        <fullName evidence="3">YokE-like PH domain-containing protein</fullName>
    </recommendedName>
</protein>
<evidence type="ECO:0000313" key="2">
    <source>
        <dbReference type="Proteomes" id="UP000655759"/>
    </source>
</evidence>
<evidence type="ECO:0008006" key="3">
    <source>
        <dbReference type="Google" id="ProtNLM"/>
    </source>
</evidence>
<dbReference type="Proteomes" id="UP000655759">
    <property type="component" value="Unassembled WGS sequence"/>
</dbReference>
<accession>A0A812EY89</accession>
<reference evidence="1" key="1">
    <citation type="submission" date="2021-02" db="EMBL/GenBank/DDBJ databases">
        <authorList>
            <person name="Han P."/>
        </authorList>
    </citation>
    <scope>NUCLEOTIDE SEQUENCE</scope>
    <source>
        <strain evidence="1">Candidatus Nitrosotenuis uzonensis 5A</strain>
    </source>
</reference>
<evidence type="ECO:0000313" key="1">
    <source>
        <dbReference type="EMBL" id="CAE6492595.1"/>
    </source>
</evidence>
<comment type="caution">
    <text evidence="1">The sequence shown here is derived from an EMBL/GenBank/DDBJ whole genome shotgun (WGS) entry which is preliminary data.</text>
</comment>
<gene>
    <name evidence="1" type="ORF">NUZ5A_50057</name>
</gene>
<organism evidence="1 2">
    <name type="scientific">Candidatus Nitrosotenuis uzonensis</name>
    <dbReference type="NCBI Taxonomy" id="1407055"/>
    <lineage>
        <taxon>Archaea</taxon>
        <taxon>Nitrososphaerota</taxon>
        <taxon>Candidatus Nitrosotenuis</taxon>
    </lineage>
</organism>